<keyword evidence="2" id="KW-0812">Transmembrane</keyword>
<evidence type="ECO:0000256" key="2">
    <source>
        <dbReference type="SAM" id="Phobius"/>
    </source>
</evidence>
<name>A0A074YF76_AURSE</name>
<sequence length="458" mass="50008">MGTYKELLAQGLQVHPTAYPVPSLNVNGVLCIEVPVNDLPHATNTQYQLSPPSRDMFTQSQPFSKQALAPSYPSPPKRDEHGKFPSKPENLPARPQKSTVEYAQERSFAKLISTERPLTVDEMVARDSQSLVELHGWMSWASRMPKVWDLLDPVEYERLNSFQTAAPLQANEDAQVDKTSQTLLLFCIVGFLLRYFGEVAAGPLSSLAFLAVAVIQVNNQNGLAPLTNLSQLILNPTAMLNLLTYWILGMLRVVLVSTFAAVTSVVSLISRGVALLRSIISESQSGSRNAFCSVTASLHVARHDIAREISSFRLATGLVAVLLAFSNYRMLLYPSTLGLLACMLLCLLMVICILATLTERPFNECVCGSPTAPPPAVPAPRASTMLSGRSGVTFADPLATPPSVSTKSLPQRLRPRALIHDFGTPTRSPWGGDFGARRSPPDLFEPTFFSSPPRQTFT</sequence>
<protein>
    <recommendedName>
        <fullName evidence="5">Transmembrane protein</fullName>
    </recommendedName>
</protein>
<feature type="region of interest" description="Disordered" evidence="1">
    <location>
        <begin position="43"/>
        <end position="98"/>
    </location>
</feature>
<feature type="transmembrane region" description="Helical" evidence="2">
    <location>
        <begin position="312"/>
        <end position="331"/>
    </location>
</feature>
<dbReference type="AlphaFoldDB" id="A0A074YF76"/>
<evidence type="ECO:0008006" key="5">
    <source>
        <dbReference type="Google" id="ProtNLM"/>
    </source>
</evidence>
<evidence type="ECO:0000256" key="1">
    <source>
        <dbReference type="SAM" id="MobiDB-lite"/>
    </source>
</evidence>
<keyword evidence="2" id="KW-1133">Transmembrane helix</keyword>
<dbReference type="OrthoDB" id="3908005at2759"/>
<evidence type="ECO:0000313" key="3">
    <source>
        <dbReference type="EMBL" id="KEQ94684.1"/>
    </source>
</evidence>
<dbReference type="InParanoid" id="A0A074YF76"/>
<dbReference type="GeneID" id="25369048"/>
<organism evidence="3 4">
    <name type="scientific">Aureobasidium subglaciale (strain EXF-2481)</name>
    <name type="common">Aureobasidium pullulans var. subglaciale</name>
    <dbReference type="NCBI Taxonomy" id="1043005"/>
    <lineage>
        <taxon>Eukaryota</taxon>
        <taxon>Fungi</taxon>
        <taxon>Dikarya</taxon>
        <taxon>Ascomycota</taxon>
        <taxon>Pezizomycotina</taxon>
        <taxon>Dothideomycetes</taxon>
        <taxon>Dothideomycetidae</taxon>
        <taxon>Dothideales</taxon>
        <taxon>Saccotheciaceae</taxon>
        <taxon>Aureobasidium</taxon>
    </lineage>
</organism>
<dbReference type="EMBL" id="KL584761">
    <property type="protein sequence ID" value="KEQ94684.1"/>
    <property type="molecule type" value="Genomic_DNA"/>
</dbReference>
<reference evidence="3 4" key="1">
    <citation type="journal article" date="2014" name="BMC Genomics">
        <title>Genome sequencing of four Aureobasidium pullulans varieties: biotechnological potential, stress tolerance, and description of new species.</title>
        <authorList>
            <person name="Gostin Ar C."/>
            <person name="Ohm R.A."/>
            <person name="Kogej T."/>
            <person name="Sonjak S."/>
            <person name="Turk M."/>
            <person name="Zajc J."/>
            <person name="Zalar P."/>
            <person name="Grube M."/>
            <person name="Sun H."/>
            <person name="Han J."/>
            <person name="Sharma A."/>
            <person name="Chiniquy J."/>
            <person name="Ngan C.Y."/>
            <person name="Lipzen A."/>
            <person name="Barry K."/>
            <person name="Grigoriev I.V."/>
            <person name="Gunde-Cimerman N."/>
        </authorList>
    </citation>
    <scope>NUCLEOTIDE SEQUENCE [LARGE SCALE GENOMIC DNA]</scope>
    <source>
        <strain evidence="3 4">EXF-2481</strain>
    </source>
</reference>
<keyword evidence="4" id="KW-1185">Reference proteome</keyword>
<evidence type="ECO:0000313" key="4">
    <source>
        <dbReference type="Proteomes" id="UP000030641"/>
    </source>
</evidence>
<dbReference type="STRING" id="1043005.A0A074YF76"/>
<proteinExistence type="predicted"/>
<accession>A0A074YF76</accession>
<feature type="compositionally biased region" description="Polar residues" evidence="1">
    <location>
        <begin position="43"/>
        <end position="64"/>
    </location>
</feature>
<dbReference type="Proteomes" id="UP000030641">
    <property type="component" value="Unassembled WGS sequence"/>
</dbReference>
<dbReference type="RefSeq" id="XP_013343081.1">
    <property type="nucleotide sequence ID" value="XM_013487627.1"/>
</dbReference>
<gene>
    <name evidence="3" type="ORF">AUEXF2481DRAFT_5578</name>
</gene>
<keyword evidence="2" id="KW-0472">Membrane</keyword>
<feature type="transmembrane region" description="Helical" evidence="2">
    <location>
        <begin position="337"/>
        <end position="357"/>
    </location>
</feature>
<feature type="transmembrane region" description="Helical" evidence="2">
    <location>
        <begin position="245"/>
        <end position="269"/>
    </location>
</feature>
<dbReference type="HOGENOM" id="CLU_597141_0_0_1"/>